<sequence>MQCPAVQNKEVVEDYQNRWVLLDEDNKLLSKDHPKIVDMTLDIKFGYLVIRAPGMLRLDIPMDVLEDDESAIETIADERLGSKRVVSEGDLAAQWLSVYFGRPVRLMKIIV</sequence>
<comment type="caution">
    <text evidence="2">The sequence shown here is derived from an EMBL/GenBank/DDBJ whole genome shotgun (WGS) entry which is preliminary data.</text>
</comment>
<dbReference type="Pfam" id="PF03476">
    <property type="entry name" value="MOSC_N"/>
    <property type="match status" value="1"/>
</dbReference>
<keyword evidence="3" id="KW-1185">Reference proteome</keyword>
<protein>
    <recommendedName>
        <fullName evidence="1">Molybdenum cofactor sulfurase middle domain-containing protein</fullName>
    </recommendedName>
</protein>
<dbReference type="EMBL" id="AYSV01000070">
    <property type="protein sequence ID" value="ETD72274.1"/>
    <property type="molecule type" value="Genomic_DNA"/>
</dbReference>
<reference evidence="2 3" key="1">
    <citation type="submission" date="2013-11" db="EMBL/GenBank/DDBJ databases">
        <title>Genomic analysis of Pelistega sp. HM-7.</title>
        <authorList>
            <person name="Kumbhare S.V."/>
            <person name="Shetty S.A."/>
            <person name="Sharma O."/>
            <person name="Dhotre D.P."/>
        </authorList>
    </citation>
    <scope>NUCLEOTIDE SEQUENCE [LARGE SCALE GENOMIC DNA]</scope>
    <source>
        <strain evidence="2 3">HM-7</strain>
    </source>
</reference>
<dbReference type="Proteomes" id="UP000018766">
    <property type="component" value="Unassembled WGS sequence"/>
</dbReference>
<evidence type="ECO:0000313" key="3">
    <source>
        <dbReference type="Proteomes" id="UP000018766"/>
    </source>
</evidence>
<proteinExistence type="predicted"/>
<gene>
    <name evidence="2" type="ORF">V757_05240</name>
</gene>
<evidence type="ECO:0000313" key="2">
    <source>
        <dbReference type="EMBL" id="ETD72274.1"/>
    </source>
</evidence>
<dbReference type="SUPFAM" id="SSF141673">
    <property type="entry name" value="MOSC N-terminal domain-like"/>
    <property type="match status" value="1"/>
</dbReference>
<feature type="domain" description="Molybdenum cofactor sulfurase middle" evidence="1">
    <location>
        <begin position="18"/>
        <end position="103"/>
    </location>
</feature>
<accession>V8G6W1</accession>
<evidence type="ECO:0000259" key="1">
    <source>
        <dbReference type="Pfam" id="PF03476"/>
    </source>
</evidence>
<dbReference type="InterPro" id="IPR005303">
    <property type="entry name" value="MOCOS_middle"/>
</dbReference>
<name>V8G6W1_9BURK</name>
<organism evidence="2 3">
    <name type="scientific">Pelistega indica</name>
    <dbReference type="NCBI Taxonomy" id="1414851"/>
    <lineage>
        <taxon>Bacteria</taxon>
        <taxon>Pseudomonadati</taxon>
        <taxon>Pseudomonadota</taxon>
        <taxon>Betaproteobacteria</taxon>
        <taxon>Burkholderiales</taxon>
        <taxon>Alcaligenaceae</taxon>
        <taxon>Pelistega</taxon>
    </lineage>
</organism>
<dbReference type="AlphaFoldDB" id="V8G6W1"/>